<dbReference type="EMBL" id="ML978980">
    <property type="protein sequence ID" value="KAF1925885.1"/>
    <property type="molecule type" value="Genomic_DNA"/>
</dbReference>
<dbReference type="Gene3D" id="3.40.50.720">
    <property type="entry name" value="NAD(P)-binding Rossmann-like Domain"/>
    <property type="match status" value="1"/>
</dbReference>
<dbReference type="GeneID" id="54355857"/>
<protein>
    <submittedName>
        <fullName evidence="1">Uncharacterized protein</fullName>
    </submittedName>
</protein>
<accession>A0A6A5RCA7</accession>
<evidence type="ECO:0000313" key="2">
    <source>
        <dbReference type="Proteomes" id="UP000800082"/>
    </source>
</evidence>
<evidence type="ECO:0000313" key="1">
    <source>
        <dbReference type="EMBL" id="KAF1925885.1"/>
    </source>
</evidence>
<dbReference type="OrthoDB" id="9992527at2759"/>
<name>A0A6A5RCA7_9PLEO</name>
<reference evidence="1" key="1">
    <citation type="journal article" date="2020" name="Stud. Mycol.">
        <title>101 Dothideomycetes genomes: a test case for predicting lifestyles and emergence of pathogens.</title>
        <authorList>
            <person name="Haridas S."/>
            <person name="Albert R."/>
            <person name="Binder M."/>
            <person name="Bloem J."/>
            <person name="Labutti K."/>
            <person name="Salamov A."/>
            <person name="Andreopoulos B."/>
            <person name="Baker S."/>
            <person name="Barry K."/>
            <person name="Bills G."/>
            <person name="Bluhm B."/>
            <person name="Cannon C."/>
            <person name="Castanera R."/>
            <person name="Culley D."/>
            <person name="Daum C."/>
            <person name="Ezra D."/>
            <person name="Gonzalez J."/>
            <person name="Henrissat B."/>
            <person name="Kuo A."/>
            <person name="Liang C."/>
            <person name="Lipzen A."/>
            <person name="Lutzoni F."/>
            <person name="Magnuson J."/>
            <person name="Mondo S."/>
            <person name="Nolan M."/>
            <person name="Ohm R."/>
            <person name="Pangilinan J."/>
            <person name="Park H.-J."/>
            <person name="Ramirez L."/>
            <person name="Alfaro M."/>
            <person name="Sun H."/>
            <person name="Tritt A."/>
            <person name="Yoshinaga Y."/>
            <person name="Zwiers L.-H."/>
            <person name="Turgeon B."/>
            <person name="Goodwin S."/>
            <person name="Spatafora J."/>
            <person name="Crous P."/>
            <person name="Grigoriev I."/>
        </authorList>
    </citation>
    <scope>NUCLEOTIDE SEQUENCE</scope>
    <source>
        <strain evidence="1">CBS 183.55</strain>
    </source>
</reference>
<organism evidence="1 2">
    <name type="scientific">Didymella exigua CBS 183.55</name>
    <dbReference type="NCBI Taxonomy" id="1150837"/>
    <lineage>
        <taxon>Eukaryota</taxon>
        <taxon>Fungi</taxon>
        <taxon>Dikarya</taxon>
        <taxon>Ascomycota</taxon>
        <taxon>Pezizomycotina</taxon>
        <taxon>Dothideomycetes</taxon>
        <taxon>Pleosporomycetidae</taxon>
        <taxon>Pleosporales</taxon>
        <taxon>Pleosporineae</taxon>
        <taxon>Didymellaceae</taxon>
        <taxon>Didymella</taxon>
    </lineage>
</organism>
<dbReference type="Proteomes" id="UP000800082">
    <property type="component" value="Unassembled WGS sequence"/>
</dbReference>
<dbReference type="AlphaFoldDB" id="A0A6A5RCA7"/>
<sequence length="105" mass="11539">MAGISARTSAIRFRLFGIASKARWDLLRADLYNSDYLVGYRDENWHEQMGKLSAGEGMRYAYDPISESNTVHRKSSTLALNDCMTTVTSPAGGALASDGMSIEQI</sequence>
<proteinExistence type="predicted"/>
<dbReference type="RefSeq" id="XP_033446137.1">
    <property type="nucleotide sequence ID" value="XM_033598190.1"/>
</dbReference>
<gene>
    <name evidence="1" type="ORF">M421DRAFT_94279</name>
</gene>
<keyword evidence="2" id="KW-1185">Reference proteome</keyword>